<dbReference type="EMBL" id="SNRY01000104">
    <property type="protein sequence ID" value="KAA6347157.1"/>
    <property type="molecule type" value="Genomic_DNA"/>
</dbReference>
<sequence>MTYAMSGEIEFPAVRDRQKITIRRFSSVKIDSNRKNLTDTATIVLPRRVKDFDRFDIKNVFQTGDPVIIRLGYDGELHTEFEGYIAQVSTYVPVVIDCEDEMFQLKRKTVSISRASCSLKELLKAVAGEYPIECDEIPIGSVRYANKLVSEILDDLKEKMKLYSYFRGKTLFSGRASNTGTRIAVVVEKQASDSLKDKNVEKVMVRVESLQWVKKKGQKRKLIAMKGEKSGQVITIKQPNLTQIEIERIANDLYTKAKQPGLDGELTLFGVPRLEHGMIVDLSSYLYEERNGSYYIDSVVKSVEIGQGYRQVAKLGNKTTM</sequence>
<comment type="caution">
    <text evidence="1">The sequence shown here is derived from an EMBL/GenBank/DDBJ whole genome shotgun (WGS) entry which is preliminary data.</text>
</comment>
<proteinExistence type="predicted"/>
<gene>
    <name evidence="1" type="ORF">EZS27_005326</name>
</gene>
<dbReference type="AlphaFoldDB" id="A0A5J4SMG0"/>
<organism evidence="1">
    <name type="scientific">termite gut metagenome</name>
    <dbReference type="NCBI Taxonomy" id="433724"/>
    <lineage>
        <taxon>unclassified sequences</taxon>
        <taxon>metagenomes</taxon>
        <taxon>organismal metagenomes</taxon>
    </lineage>
</organism>
<evidence type="ECO:0000313" key="1">
    <source>
        <dbReference type="EMBL" id="KAA6347157.1"/>
    </source>
</evidence>
<protein>
    <submittedName>
        <fullName evidence="1">Uncharacterized protein</fullName>
    </submittedName>
</protein>
<name>A0A5J4SMG0_9ZZZZ</name>
<accession>A0A5J4SMG0</accession>
<reference evidence="1" key="1">
    <citation type="submission" date="2019-03" db="EMBL/GenBank/DDBJ databases">
        <title>Single cell metagenomics reveals metabolic interactions within the superorganism composed of flagellate Streblomastix strix and complex community of Bacteroidetes bacteria on its surface.</title>
        <authorList>
            <person name="Treitli S.C."/>
            <person name="Kolisko M."/>
            <person name="Husnik F."/>
            <person name="Keeling P."/>
            <person name="Hampl V."/>
        </authorList>
    </citation>
    <scope>NUCLEOTIDE SEQUENCE</scope>
    <source>
        <strain evidence="1">STM</strain>
    </source>
</reference>